<gene>
    <name evidence="4" type="ORF">P7K49_036778</name>
</gene>
<dbReference type="InterPro" id="IPR008993">
    <property type="entry name" value="TIMP-like_OB-fold"/>
</dbReference>
<dbReference type="Pfam" id="PF00965">
    <property type="entry name" value="TIMP"/>
    <property type="match status" value="1"/>
</dbReference>
<evidence type="ECO:0000256" key="3">
    <source>
        <dbReference type="SAM" id="SignalP"/>
    </source>
</evidence>
<accession>A0ABQ9TM28</accession>
<reference evidence="4 5" key="1">
    <citation type="submission" date="2023-05" db="EMBL/GenBank/DDBJ databases">
        <title>B98-5 Cell Line De Novo Hybrid Assembly: An Optical Mapping Approach.</title>
        <authorList>
            <person name="Kananen K."/>
            <person name="Auerbach J.A."/>
            <person name="Kautto E."/>
            <person name="Blachly J.S."/>
        </authorList>
    </citation>
    <scope>NUCLEOTIDE SEQUENCE [LARGE SCALE GENOMIC DNA]</scope>
    <source>
        <strain evidence="4">B95-8</strain>
        <tissue evidence="4">Cell line</tissue>
    </source>
</reference>
<organism evidence="4 5">
    <name type="scientific">Saguinus oedipus</name>
    <name type="common">Cotton-top tamarin</name>
    <name type="synonym">Oedipomidas oedipus</name>
    <dbReference type="NCBI Taxonomy" id="9490"/>
    <lineage>
        <taxon>Eukaryota</taxon>
        <taxon>Metazoa</taxon>
        <taxon>Chordata</taxon>
        <taxon>Craniata</taxon>
        <taxon>Vertebrata</taxon>
        <taxon>Euteleostomi</taxon>
        <taxon>Mammalia</taxon>
        <taxon>Eutheria</taxon>
        <taxon>Euarchontoglires</taxon>
        <taxon>Primates</taxon>
        <taxon>Haplorrhini</taxon>
        <taxon>Platyrrhini</taxon>
        <taxon>Cebidae</taxon>
        <taxon>Callitrichinae</taxon>
        <taxon>Saguinus</taxon>
    </lineage>
</organism>
<dbReference type="Proteomes" id="UP001266305">
    <property type="component" value="Unassembled WGS sequence"/>
</dbReference>
<protein>
    <recommendedName>
        <fullName evidence="6">NTR domain-containing protein</fullName>
    </recommendedName>
</protein>
<keyword evidence="2" id="KW-0964">Secreted</keyword>
<dbReference type="Gene3D" id="3.90.370.10">
    <property type="entry name" value="Tissue inhibitor of metalloproteinase-1. Chain B, domain 1"/>
    <property type="match status" value="1"/>
</dbReference>
<comment type="subcellular location">
    <subcellularLocation>
        <location evidence="1">Secreted</location>
    </subcellularLocation>
</comment>
<dbReference type="Gene3D" id="2.40.50.120">
    <property type="match status" value="1"/>
</dbReference>
<keyword evidence="5" id="KW-1185">Reference proteome</keyword>
<dbReference type="PANTHER" id="PTHR11844">
    <property type="entry name" value="METALLOPROTEASE INHIBITOR"/>
    <property type="match status" value="1"/>
</dbReference>
<feature type="chain" id="PRO_5046854497" description="NTR domain-containing protein" evidence="3">
    <location>
        <begin position="22"/>
        <end position="150"/>
    </location>
</feature>
<evidence type="ECO:0000256" key="1">
    <source>
        <dbReference type="ARBA" id="ARBA00004613"/>
    </source>
</evidence>
<feature type="signal peptide" evidence="3">
    <location>
        <begin position="1"/>
        <end position="21"/>
    </location>
</feature>
<evidence type="ECO:0000256" key="2">
    <source>
        <dbReference type="ARBA" id="ARBA00022525"/>
    </source>
</evidence>
<evidence type="ECO:0000313" key="5">
    <source>
        <dbReference type="Proteomes" id="UP001266305"/>
    </source>
</evidence>
<dbReference type="PANTHER" id="PTHR11844:SF10">
    <property type="entry name" value="NTR DOMAIN-CONTAINING PROTEIN"/>
    <property type="match status" value="1"/>
</dbReference>
<name>A0ABQ9TM28_SAGOE</name>
<dbReference type="EMBL" id="JASSZA010000021">
    <property type="protein sequence ID" value="KAK2085478.1"/>
    <property type="molecule type" value="Genomic_DNA"/>
</dbReference>
<keyword evidence="3" id="KW-0732">Signal</keyword>
<evidence type="ECO:0008006" key="6">
    <source>
        <dbReference type="Google" id="ProtNLM"/>
    </source>
</evidence>
<dbReference type="InterPro" id="IPR027465">
    <property type="entry name" value="TIMP_C"/>
</dbReference>
<dbReference type="InterPro" id="IPR001820">
    <property type="entry name" value="TIMP"/>
</dbReference>
<evidence type="ECO:0000313" key="4">
    <source>
        <dbReference type="EMBL" id="KAK2085478.1"/>
    </source>
</evidence>
<proteinExistence type="predicted"/>
<sequence length="150" mass="16588">MDPSFLLAFPLLLALSTPCNACVCKLLHPQSIYCLTDVVIIVDILGPGQISGTRRTFQVNVTKVLKAPKGTREIHYIYTPRRVEKCGYTVVNSHQSELLIAGLPVPCPLTVLDGIAQYPDTCWSCLSRMGHVNRRWEGNANKGILSPLRL</sequence>
<comment type="caution">
    <text evidence="4">The sequence shown here is derived from an EMBL/GenBank/DDBJ whole genome shotgun (WGS) entry which is preliminary data.</text>
</comment>
<dbReference type="SUPFAM" id="SSF50242">
    <property type="entry name" value="TIMP-like"/>
    <property type="match status" value="1"/>
</dbReference>